<comment type="domain">
    <text evidence="14">IleRS has two distinct active sites: one for aminoacylation and one for editing. The misactivated valine is translocated from the active site to the editing site, which sterically excludes the correctly activated isoleucine. The single editing site contains two valyl binding pockets, one specific for each substrate (Val-AMP or Val-tRNA(Ile)).</text>
</comment>
<dbReference type="GO" id="GO:0000049">
    <property type="term" value="F:tRNA binding"/>
    <property type="evidence" value="ECO:0007669"/>
    <property type="project" value="InterPro"/>
</dbReference>
<dbReference type="EMBL" id="JAHLFS010000063">
    <property type="protein sequence ID" value="MBU3852050.1"/>
    <property type="molecule type" value="Genomic_DNA"/>
</dbReference>
<dbReference type="PANTHER" id="PTHR42765:SF1">
    <property type="entry name" value="ISOLEUCINE--TRNA LIGASE, MITOCHONDRIAL"/>
    <property type="match status" value="1"/>
</dbReference>
<dbReference type="InterPro" id="IPR033708">
    <property type="entry name" value="Anticodon_Ile_BEm"/>
</dbReference>
<dbReference type="FunFam" id="1.10.10.830:FF:000001">
    <property type="entry name" value="Isoleucine--tRNA ligase"/>
    <property type="match status" value="1"/>
</dbReference>
<feature type="binding site" evidence="14">
    <location>
        <position position="596"/>
    </location>
    <ligand>
        <name>ATP</name>
        <dbReference type="ChEBI" id="CHEBI:30616"/>
    </ligand>
</feature>
<dbReference type="GO" id="GO:0008270">
    <property type="term" value="F:zinc ion binding"/>
    <property type="evidence" value="ECO:0007669"/>
    <property type="project" value="UniProtKB-UniRule"/>
</dbReference>
<dbReference type="Pfam" id="PF06827">
    <property type="entry name" value="zf-FPG_IleRS"/>
    <property type="match status" value="1"/>
</dbReference>
<dbReference type="InterPro" id="IPR014729">
    <property type="entry name" value="Rossmann-like_a/b/a_fold"/>
</dbReference>
<proteinExistence type="inferred from homology"/>
<dbReference type="GO" id="GO:0004822">
    <property type="term" value="F:isoleucine-tRNA ligase activity"/>
    <property type="evidence" value="ECO:0007669"/>
    <property type="project" value="UniProtKB-UniRule"/>
</dbReference>
<comment type="catalytic activity">
    <reaction evidence="13 14">
        <text>tRNA(Ile) + L-isoleucine + ATP = L-isoleucyl-tRNA(Ile) + AMP + diphosphate</text>
        <dbReference type="Rhea" id="RHEA:11060"/>
        <dbReference type="Rhea" id="RHEA-COMP:9666"/>
        <dbReference type="Rhea" id="RHEA-COMP:9695"/>
        <dbReference type="ChEBI" id="CHEBI:30616"/>
        <dbReference type="ChEBI" id="CHEBI:33019"/>
        <dbReference type="ChEBI" id="CHEBI:58045"/>
        <dbReference type="ChEBI" id="CHEBI:78442"/>
        <dbReference type="ChEBI" id="CHEBI:78528"/>
        <dbReference type="ChEBI" id="CHEBI:456215"/>
        <dbReference type="EC" id="6.1.1.5"/>
    </reaction>
</comment>
<dbReference type="Pfam" id="PF00133">
    <property type="entry name" value="tRNA-synt_1"/>
    <property type="match status" value="1"/>
</dbReference>
<evidence type="ECO:0000256" key="9">
    <source>
        <dbReference type="ARBA" id="ARBA00022840"/>
    </source>
</evidence>
<comment type="subcellular location">
    <subcellularLocation>
        <location evidence="1 14">Cytoplasm</location>
    </subcellularLocation>
</comment>
<reference evidence="18" key="1">
    <citation type="journal article" date="2021" name="PeerJ">
        <title>Extensive microbial diversity within the chicken gut microbiome revealed by metagenomics and culture.</title>
        <authorList>
            <person name="Gilroy R."/>
            <person name="Ravi A."/>
            <person name="Getino M."/>
            <person name="Pursley I."/>
            <person name="Horton D.L."/>
            <person name="Alikhan N.F."/>
            <person name="Baker D."/>
            <person name="Gharbi K."/>
            <person name="Hall N."/>
            <person name="Watson M."/>
            <person name="Adriaenssens E.M."/>
            <person name="Foster-Nyarko E."/>
            <person name="Jarju S."/>
            <person name="Secka A."/>
            <person name="Antonio M."/>
            <person name="Oren A."/>
            <person name="Chaudhuri R.R."/>
            <person name="La Ragione R."/>
            <person name="Hildebrand F."/>
            <person name="Pallen M.J."/>
        </authorList>
    </citation>
    <scope>NUCLEOTIDE SEQUENCE</scope>
    <source>
        <strain evidence="18">F6-6636</strain>
    </source>
</reference>
<feature type="binding site" evidence="14">
    <location>
        <position position="906"/>
    </location>
    <ligand>
        <name>Zn(2+)</name>
        <dbReference type="ChEBI" id="CHEBI:29105"/>
    </ligand>
</feature>
<evidence type="ECO:0000256" key="12">
    <source>
        <dbReference type="ARBA" id="ARBA00025217"/>
    </source>
</evidence>
<feature type="short sequence motif" description="'KMSKS' region" evidence="14">
    <location>
        <begin position="593"/>
        <end position="597"/>
    </location>
</feature>
<feature type="domain" description="Methionyl/Valyl/Leucyl/Isoleucyl-tRNA synthetase anticodon-binding" evidence="17">
    <location>
        <begin position="676"/>
        <end position="829"/>
    </location>
</feature>
<dbReference type="Proteomes" id="UP000777303">
    <property type="component" value="Unassembled WGS sequence"/>
</dbReference>
<evidence type="ECO:0000256" key="2">
    <source>
        <dbReference type="ARBA" id="ARBA00006887"/>
    </source>
</evidence>
<dbReference type="FunFam" id="3.40.50.620:FF:000152">
    <property type="entry name" value="Isoleucine--tRNA ligase"/>
    <property type="match status" value="1"/>
</dbReference>
<evidence type="ECO:0000256" key="11">
    <source>
        <dbReference type="ARBA" id="ARBA00023146"/>
    </source>
</evidence>
<evidence type="ECO:0000256" key="5">
    <source>
        <dbReference type="ARBA" id="ARBA00022598"/>
    </source>
</evidence>
<dbReference type="AlphaFoldDB" id="A0A948TK12"/>
<dbReference type="InterPro" id="IPR009008">
    <property type="entry name" value="Val/Leu/Ile-tRNA-synth_edit"/>
</dbReference>
<feature type="binding site" evidence="14">
    <location>
        <position position="889"/>
    </location>
    <ligand>
        <name>Zn(2+)</name>
        <dbReference type="ChEBI" id="CHEBI:29105"/>
    </ligand>
</feature>
<name>A0A948TK12_9LACO</name>
<dbReference type="NCBIfam" id="TIGR00392">
    <property type="entry name" value="ileS"/>
    <property type="match status" value="1"/>
</dbReference>
<dbReference type="CDD" id="cd00818">
    <property type="entry name" value="IleRS_core"/>
    <property type="match status" value="1"/>
</dbReference>
<feature type="binding site" evidence="14">
    <location>
        <position position="886"/>
    </location>
    <ligand>
        <name>Zn(2+)</name>
        <dbReference type="ChEBI" id="CHEBI:29105"/>
    </ligand>
</feature>
<dbReference type="PANTHER" id="PTHR42765">
    <property type="entry name" value="SOLEUCYL-TRNA SYNTHETASE"/>
    <property type="match status" value="1"/>
</dbReference>
<evidence type="ECO:0000256" key="3">
    <source>
        <dbReference type="ARBA" id="ARBA00011245"/>
    </source>
</evidence>
<keyword evidence="11 14" id="KW-0030">Aminoacyl-tRNA synthetase</keyword>
<evidence type="ECO:0000256" key="6">
    <source>
        <dbReference type="ARBA" id="ARBA00022723"/>
    </source>
</evidence>
<evidence type="ECO:0000256" key="1">
    <source>
        <dbReference type="ARBA" id="ARBA00004496"/>
    </source>
</evidence>
<dbReference type="SUPFAM" id="SSF50677">
    <property type="entry name" value="ValRS/IleRS/LeuRS editing domain"/>
    <property type="match status" value="1"/>
</dbReference>
<evidence type="ECO:0000256" key="10">
    <source>
        <dbReference type="ARBA" id="ARBA00022917"/>
    </source>
</evidence>
<evidence type="ECO:0000313" key="19">
    <source>
        <dbReference type="Proteomes" id="UP000777303"/>
    </source>
</evidence>
<dbReference type="GO" id="GO:0005524">
    <property type="term" value="F:ATP binding"/>
    <property type="evidence" value="ECO:0007669"/>
    <property type="project" value="UniProtKB-UniRule"/>
</dbReference>
<dbReference type="FunFam" id="1.10.730.20:FF:000001">
    <property type="entry name" value="Isoleucine--tRNA ligase"/>
    <property type="match status" value="1"/>
</dbReference>
<comment type="cofactor">
    <cofactor evidence="14">
        <name>Zn(2+)</name>
        <dbReference type="ChEBI" id="CHEBI:29105"/>
    </cofactor>
    <text evidence="14">Binds 1 zinc ion per subunit.</text>
</comment>
<feature type="domain" description="Aminoacyl-tRNA synthetase class Ia" evidence="15">
    <location>
        <begin position="27"/>
        <end position="632"/>
    </location>
</feature>
<dbReference type="Gene3D" id="3.40.50.620">
    <property type="entry name" value="HUPs"/>
    <property type="match status" value="2"/>
</dbReference>
<evidence type="ECO:0000259" key="16">
    <source>
        <dbReference type="Pfam" id="PF06827"/>
    </source>
</evidence>
<accession>A0A948TK12</accession>
<comment type="function">
    <text evidence="12 14">Catalyzes the attachment of isoleucine to tRNA(Ile). As IleRS can inadvertently accommodate and process structurally similar amino acids such as valine, to avoid such errors it has two additional distinct tRNA(Ile)-dependent editing activities. One activity is designated as 'pretransfer' editing and involves the hydrolysis of activated Val-AMP. The other activity is designated 'posttransfer' editing and involves deacylation of mischarged Val-tRNA(Ile).</text>
</comment>
<dbReference type="InterPro" id="IPR013155">
    <property type="entry name" value="M/V/L/I-tRNA-synth_anticd-bd"/>
</dbReference>
<keyword evidence="8 14" id="KW-0862">Zinc</keyword>
<keyword evidence="4 14" id="KW-0963">Cytoplasm</keyword>
<feature type="domain" description="Zinc finger FPG/IleRS-type" evidence="16">
    <location>
        <begin position="885"/>
        <end position="910"/>
    </location>
</feature>
<dbReference type="SUPFAM" id="SSF47323">
    <property type="entry name" value="Anticodon-binding domain of a subclass of class I aminoacyl-tRNA synthetases"/>
    <property type="match status" value="1"/>
</dbReference>
<evidence type="ECO:0000256" key="7">
    <source>
        <dbReference type="ARBA" id="ARBA00022741"/>
    </source>
</evidence>
<keyword evidence="10 14" id="KW-0648">Protein biosynthesis</keyword>
<gene>
    <name evidence="14 18" type="primary">ileS</name>
    <name evidence="18" type="ORF">H9901_05065</name>
</gene>
<evidence type="ECO:0000256" key="8">
    <source>
        <dbReference type="ARBA" id="ARBA00022833"/>
    </source>
</evidence>
<dbReference type="PROSITE" id="PS00178">
    <property type="entry name" value="AA_TRNA_LIGASE_I"/>
    <property type="match status" value="1"/>
</dbReference>
<feature type="binding site" evidence="14">
    <location>
        <position position="552"/>
    </location>
    <ligand>
        <name>L-isoleucyl-5'-AMP</name>
        <dbReference type="ChEBI" id="CHEBI:178002"/>
    </ligand>
</feature>
<feature type="binding site" evidence="14">
    <location>
        <position position="909"/>
    </location>
    <ligand>
        <name>Zn(2+)</name>
        <dbReference type="ChEBI" id="CHEBI:29105"/>
    </ligand>
</feature>
<dbReference type="InterPro" id="IPR023585">
    <property type="entry name" value="Ile-tRNA-ligase_type1"/>
</dbReference>
<keyword evidence="5 14" id="KW-0436">Ligase</keyword>
<evidence type="ECO:0000256" key="4">
    <source>
        <dbReference type="ARBA" id="ARBA00022490"/>
    </source>
</evidence>
<dbReference type="InterPro" id="IPR009080">
    <property type="entry name" value="tRNAsynth_Ia_anticodon-bd"/>
</dbReference>
<dbReference type="InterPro" id="IPR001412">
    <property type="entry name" value="aa-tRNA-synth_I_CS"/>
</dbReference>
<organism evidence="18 19">
    <name type="scientific">Candidatus Paralactobacillus gallistercoris</name>
    <dbReference type="NCBI Taxonomy" id="2838724"/>
    <lineage>
        <taxon>Bacteria</taxon>
        <taxon>Bacillati</taxon>
        <taxon>Bacillota</taxon>
        <taxon>Bacilli</taxon>
        <taxon>Lactobacillales</taxon>
        <taxon>Lactobacillaceae</taxon>
        <taxon>Lactobacillus</taxon>
    </lineage>
</organism>
<dbReference type="Pfam" id="PF08264">
    <property type="entry name" value="Anticodon_1"/>
    <property type="match status" value="1"/>
</dbReference>
<dbReference type="FunFam" id="3.90.740.10:FF:000006">
    <property type="entry name" value="Isoleucine--tRNA ligase"/>
    <property type="match status" value="1"/>
</dbReference>
<feature type="short sequence motif" description="'HIGH' region" evidence="14">
    <location>
        <begin position="57"/>
        <end position="67"/>
    </location>
</feature>
<dbReference type="HAMAP" id="MF_02002">
    <property type="entry name" value="Ile_tRNA_synth_type1"/>
    <property type="match status" value="1"/>
</dbReference>
<comment type="caution">
    <text evidence="18">The sequence shown here is derived from an EMBL/GenBank/DDBJ whole genome shotgun (WGS) entry which is preliminary data.</text>
</comment>
<dbReference type="Gene3D" id="1.10.730.20">
    <property type="match status" value="1"/>
</dbReference>
<comment type="similarity">
    <text evidence="2 14">Belongs to the class-I aminoacyl-tRNA synthetase family. IleS type 1 subfamily.</text>
</comment>
<keyword evidence="7 14" id="KW-0547">Nucleotide-binding</keyword>
<dbReference type="InterPro" id="IPR002300">
    <property type="entry name" value="aa-tRNA-synth_Ia"/>
</dbReference>
<sequence>MRIKETLNMGKTAFPMRGSLPTREVEWQKAWAENHLYEQRQKLNEGKPTFILHDGPPFANGNIHMGHAMNKISKDIIVRYKSMHGYRAPFVPGWDTHGLPIEQQLAKQGIDRKTMDLAEYRKLCYQYAMNEIDKQRNDFKRLGISADWDHPYITLQPEYEAAEIRLFGKMAQRGLIYKGKKPVYWSWSSESTLAEAEVEYHDVKSPSMYVAFKVVDGKGLLDNDTSFIIWTTTPWTIPANEGIAVNPRFEYVQVLADGHKYVVAAKMLDQVKAALGWQSVEVLQTLKGTQLEKMTAQHPLYDRTSLVILANHVTLDAGTGLVHTAPGHGEDDYNAGVKYNLPVLSVVDAKGYMTKDAPGFEGVFYDDANKMVSEALQKNGALLKLSFFTHSYPHDWRTKKPVIFRATTQWFASIDKIRQEILDEIAKIDFMPAWGKTRLANMIKDRGDWVISRQRAWGVPLPIFYAENGDAIITPETIEHVAQLFAEYGSNVWFERDAKDLLPAGFTYPGSPNGKFTKEKDILDVWFDSGSSHQAVLKQRPDLAFPADLYLEGSDQYRGWFNASLITSTAVNDAAPYKALVSQGFTLDNKGRKMSKSLGNVIVPATVIKQMGAEIIRLWVTIVDTSADVRVSMESFKQASETYRKIRNTMRFMLANTADYDPANNQVLYSELTSVDKYMEARLNQVITTCLNAYDKYDFVTVQKTIVAFLVNDLSAFYLDFAKDVIYIESKDDHQRRAMQTVMYDILVALTKLLTPIMPHTAEEVWSYLHETEDYVQLAEMPVVTAHEDDATLLSIWSNFMILRDKVLKALETARNQKIIGKSMEAAVTIYANEPVKDLLTELDANIMQLLIVSDLHIADLQDAPADAMYFDDVAITVKHAEGAVCPRCRMIKKDIGTDQRFPQLCARCAAIVAQDYPQAITEGLEK</sequence>
<evidence type="ECO:0000259" key="15">
    <source>
        <dbReference type="Pfam" id="PF00133"/>
    </source>
</evidence>
<dbReference type="EC" id="6.1.1.5" evidence="14"/>
<evidence type="ECO:0000256" key="13">
    <source>
        <dbReference type="ARBA" id="ARBA00048359"/>
    </source>
</evidence>
<dbReference type="GO" id="GO:0006428">
    <property type="term" value="P:isoleucyl-tRNA aminoacylation"/>
    <property type="evidence" value="ECO:0007669"/>
    <property type="project" value="UniProtKB-UniRule"/>
</dbReference>
<dbReference type="PRINTS" id="PR00984">
    <property type="entry name" value="TRNASYNTHILE"/>
</dbReference>
<dbReference type="GO" id="GO:0005829">
    <property type="term" value="C:cytosol"/>
    <property type="evidence" value="ECO:0007669"/>
    <property type="project" value="TreeGrafter"/>
</dbReference>
<dbReference type="InterPro" id="IPR010663">
    <property type="entry name" value="Znf_FPG/IleRS"/>
</dbReference>
<keyword evidence="9 14" id="KW-0067">ATP-binding</keyword>
<reference evidence="18" key="2">
    <citation type="submission" date="2021-04" db="EMBL/GenBank/DDBJ databases">
        <authorList>
            <person name="Gilroy R."/>
        </authorList>
    </citation>
    <scope>NUCLEOTIDE SEQUENCE</scope>
    <source>
        <strain evidence="18">F6-6636</strain>
    </source>
</reference>
<keyword evidence="6 14" id="KW-0479">Metal-binding</keyword>
<evidence type="ECO:0000259" key="17">
    <source>
        <dbReference type="Pfam" id="PF08264"/>
    </source>
</evidence>
<comment type="subunit">
    <text evidence="3 14">Monomer.</text>
</comment>
<protein>
    <recommendedName>
        <fullName evidence="14">Isoleucine--tRNA ligase</fullName>
        <ecNumber evidence="14">6.1.1.5</ecNumber>
    </recommendedName>
    <alternativeName>
        <fullName evidence="14">Isoleucyl-tRNA synthetase</fullName>
        <shortName evidence="14">IleRS</shortName>
    </alternativeName>
</protein>
<evidence type="ECO:0000313" key="18">
    <source>
        <dbReference type="EMBL" id="MBU3852050.1"/>
    </source>
</evidence>
<dbReference type="SUPFAM" id="SSF52374">
    <property type="entry name" value="Nucleotidylyl transferase"/>
    <property type="match status" value="1"/>
</dbReference>
<evidence type="ECO:0000256" key="14">
    <source>
        <dbReference type="HAMAP-Rule" id="MF_02002"/>
    </source>
</evidence>
<dbReference type="InterPro" id="IPR050081">
    <property type="entry name" value="Ile-tRNA_ligase"/>
</dbReference>
<dbReference type="CDD" id="cd07960">
    <property type="entry name" value="Anticodon_Ia_Ile_BEm"/>
    <property type="match status" value="1"/>
</dbReference>
<dbReference type="InterPro" id="IPR002301">
    <property type="entry name" value="Ile-tRNA-ligase"/>
</dbReference>
<dbReference type="GO" id="GO:0002161">
    <property type="term" value="F:aminoacyl-tRNA deacylase activity"/>
    <property type="evidence" value="ECO:0007669"/>
    <property type="project" value="InterPro"/>
</dbReference>
<dbReference type="Gene3D" id="1.10.10.830">
    <property type="entry name" value="Ile-tRNA synthetase CP2 domain-like"/>
    <property type="match status" value="1"/>
</dbReference>